<dbReference type="Gene3D" id="3.30.420.10">
    <property type="entry name" value="Ribonuclease H-like superfamily/Ribonuclease H"/>
    <property type="match status" value="2"/>
</dbReference>
<protein>
    <submittedName>
        <fullName evidence="8">Fatty acid hydroxylase domain-containing protein</fullName>
    </submittedName>
</protein>
<evidence type="ECO:0000256" key="2">
    <source>
        <dbReference type="ARBA" id="ARBA00022692"/>
    </source>
</evidence>
<name>A0A1I7XK07_HETBA</name>
<dbReference type="AlphaFoldDB" id="A0A1I7XK07"/>
<dbReference type="GO" id="GO:0005506">
    <property type="term" value="F:iron ion binding"/>
    <property type="evidence" value="ECO:0007669"/>
    <property type="project" value="InterPro"/>
</dbReference>
<evidence type="ECO:0000256" key="4">
    <source>
        <dbReference type="ARBA" id="ARBA00023136"/>
    </source>
</evidence>
<keyword evidence="3 5" id="KW-1133">Transmembrane helix</keyword>
<evidence type="ECO:0000313" key="7">
    <source>
        <dbReference type="Proteomes" id="UP000095283"/>
    </source>
</evidence>
<comment type="subcellular location">
    <subcellularLocation>
        <location evidence="1">Membrane</location>
    </subcellularLocation>
</comment>
<dbReference type="Pfam" id="PF04116">
    <property type="entry name" value="FA_hydroxylase"/>
    <property type="match status" value="1"/>
</dbReference>
<proteinExistence type="predicted"/>
<dbReference type="InterPro" id="IPR050307">
    <property type="entry name" value="Sterol_Desaturase_Related"/>
</dbReference>
<dbReference type="GO" id="GO:0016491">
    <property type="term" value="F:oxidoreductase activity"/>
    <property type="evidence" value="ECO:0007669"/>
    <property type="project" value="InterPro"/>
</dbReference>
<sequence length="249" mass="29223">MIFSDEKKFNLDGPDGCHSYWRDLRTFSATVLVDLAIVSTKMNSVDYQDVLRHHLVPYFQRFPGLKSLVVLVRRIYADNCQFEAVKDLQSAISKVWSEVDNSVNKNLINSIPERIFQVINRSGGFGNTFLTSILFFVGTFITTIPWIFPTHCLTYWAWFFIAQSVSYEVHIGYDFPFALHRFLFFYSGAPAHDMHHLRPLTCFQPWFNYMDRLMGYHITYDDLKKMAEEKSKRYGLYSKEDEKGLEKIN</sequence>
<dbReference type="InterPro" id="IPR006694">
    <property type="entry name" value="Fatty_acid_hydroxylase"/>
</dbReference>
<evidence type="ECO:0000256" key="5">
    <source>
        <dbReference type="SAM" id="Phobius"/>
    </source>
</evidence>
<reference evidence="8" key="1">
    <citation type="submission" date="2016-11" db="UniProtKB">
        <authorList>
            <consortium name="WormBaseParasite"/>
        </authorList>
    </citation>
    <scope>IDENTIFICATION</scope>
</reference>
<dbReference type="GO" id="GO:0008610">
    <property type="term" value="P:lipid biosynthetic process"/>
    <property type="evidence" value="ECO:0007669"/>
    <property type="project" value="InterPro"/>
</dbReference>
<dbReference type="Proteomes" id="UP000095283">
    <property type="component" value="Unplaced"/>
</dbReference>
<evidence type="ECO:0000313" key="8">
    <source>
        <dbReference type="WBParaSite" id="Hba_17637"/>
    </source>
</evidence>
<feature type="domain" description="Fatty acid hydroxylase" evidence="6">
    <location>
        <begin position="135"/>
        <end position="215"/>
    </location>
</feature>
<dbReference type="InterPro" id="IPR036397">
    <property type="entry name" value="RNaseH_sf"/>
</dbReference>
<keyword evidence="2 5" id="KW-0812">Transmembrane</keyword>
<accession>A0A1I7XK07</accession>
<dbReference type="WBParaSite" id="Hba_17637">
    <property type="protein sequence ID" value="Hba_17637"/>
    <property type="gene ID" value="Hba_17637"/>
</dbReference>
<keyword evidence="7" id="KW-1185">Reference proteome</keyword>
<evidence type="ECO:0000259" key="6">
    <source>
        <dbReference type="Pfam" id="PF04116"/>
    </source>
</evidence>
<dbReference type="PANTHER" id="PTHR11863">
    <property type="entry name" value="STEROL DESATURASE"/>
    <property type="match status" value="1"/>
</dbReference>
<keyword evidence="4 5" id="KW-0472">Membrane</keyword>
<feature type="transmembrane region" description="Helical" evidence="5">
    <location>
        <begin position="129"/>
        <end position="148"/>
    </location>
</feature>
<evidence type="ECO:0000256" key="3">
    <source>
        <dbReference type="ARBA" id="ARBA00022989"/>
    </source>
</evidence>
<dbReference type="GO" id="GO:0003676">
    <property type="term" value="F:nucleic acid binding"/>
    <property type="evidence" value="ECO:0007669"/>
    <property type="project" value="InterPro"/>
</dbReference>
<dbReference type="GO" id="GO:0016020">
    <property type="term" value="C:membrane"/>
    <property type="evidence" value="ECO:0007669"/>
    <property type="project" value="UniProtKB-SubCell"/>
</dbReference>
<evidence type="ECO:0000256" key="1">
    <source>
        <dbReference type="ARBA" id="ARBA00004370"/>
    </source>
</evidence>
<organism evidence="7 8">
    <name type="scientific">Heterorhabditis bacteriophora</name>
    <name type="common">Entomopathogenic nematode worm</name>
    <dbReference type="NCBI Taxonomy" id="37862"/>
    <lineage>
        <taxon>Eukaryota</taxon>
        <taxon>Metazoa</taxon>
        <taxon>Ecdysozoa</taxon>
        <taxon>Nematoda</taxon>
        <taxon>Chromadorea</taxon>
        <taxon>Rhabditida</taxon>
        <taxon>Rhabditina</taxon>
        <taxon>Rhabditomorpha</taxon>
        <taxon>Strongyloidea</taxon>
        <taxon>Heterorhabditidae</taxon>
        <taxon>Heterorhabditis</taxon>
    </lineage>
</organism>